<evidence type="ECO:0000259" key="1">
    <source>
        <dbReference type="Pfam" id="PF24793"/>
    </source>
</evidence>
<proteinExistence type="predicted"/>
<dbReference type="Gene3D" id="2.115.10.20">
    <property type="entry name" value="Glycosyl hydrolase domain, family 43"/>
    <property type="match status" value="1"/>
</dbReference>
<evidence type="ECO:0000313" key="3">
    <source>
        <dbReference type="Proteomes" id="UP000516349"/>
    </source>
</evidence>
<protein>
    <recommendedName>
        <fullName evidence="1">Glucosamine inositolphosphorylceramide transferase 1 N-terminal domain-containing protein</fullName>
    </recommendedName>
</protein>
<name>A0A7H1NPA7_9PROT</name>
<feature type="domain" description="Glucosamine inositolphosphorylceramide transferase 1 N-terminal" evidence="1">
    <location>
        <begin position="39"/>
        <end position="238"/>
    </location>
</feature>
<evidence type="ECO:0000313" key="2">
    <source>
        <dbReference type="EMBL" id="QNT77617.1"/>
    </source>
</evidence>
<reference evidence="2 3" key="1">
    <citation type="submission" date="2020-08" db="EMBL/GenBank/DDBJ databases">
        <title>Complete genome sequence of Entomobacter blattae G55GP.</title>
        <authorList>
            <person name="Poehlein A."/>
            <person name="Guzman J."/>
            <person name="Daniel R."/>
            <person name="Vilcinskas A."/>
        </authorList>
    </citation>
    <scope>NUCLEOTIDE SEQUENCE [LARGE SCALE GENOMIC DNA]</scope>
    <source>
        <strain evidence="2 3">G55GP</strain>
    </source>
</reference>
<dbReference type="Proteomes" id="UP000516349">
    <property type="component" value="Chromosome"/>
</dbReference>
<dbReference type="InterPro" id="IPR023296">
    <property type="entry name" value="Glyco_hydro_beta-prop_sf"/>
</dbReference>
<gene>
    <name evidence="2" type="ORF">JGUZn3_03660</name>
</gene>
<dbReference type="KEGG" id="ebla:JGUZn3_03660"/>
<dbReference type="InterPro" id="IPR056442">
    <property type="entry name" value="GINT1_N"/>
</dbReference>
<dbReference type="AlphaFoldDB" id="A0A7H1NPA7"/>
<accession>A0A7H1NPA7</accession>
<sequence length="301" mass="34093">MPLWSDIWRVGVVDAPIEAIIAKGGVGKFSVHWLEEMPPLSFLADPFGLWQNGLLYVFVEAYDYASRKGRIDLVVLDKTFKPVQPRRTVLSEPWHLSYPFVFEWEGTFYMLPEAFRSGQVSLYRAVSFPDKWEKVEAFQFPENAIDASPLFWQNQWWMFYTPVGAKMEKQSVLQIASAPHLYGPWKTISHEPVRRNITSSRPGGTPFFTKEGGLVLPTQNCQKTYGGGITPLHIIDLSSVFFSARSGVSLSLPHSSGLYRDGMHTLSAVGDVTLVDVKKIQFSPQSLGLDIKRKIKRFSPF</sequence>
<dbReference type="EMBL" id="CP060244">
    <property type="protein sequence ID" value="QNT77617.1"/>
    <property type="molecule type" value="Genomic_DNA"/>
</dbReference>
<dbReference type="RefSeq" id="WP_203414057.1">
    <property type="nucleotide sequence ID" value="NZ_CP060244.1"/>
</dbReference>
<dbReference type="SUPFAM" id="SSF75005">
    <property type="entry name" value="Arabinanase/levansucrase/invertase"/>
    <property type="match status" value="1"/>
</dbReference>
<keyword evidence="3" id="KW-1185">Reference proteome</keyword>
<dbReference type="Pfam" id="PF24793">
    <property type="entry name" value="GINT1_N"/>
    <property type="match status" value="1"/>
</dbReference>
<organism evidence="2 3">
    <name type="scientific">Entomobacter blattae</name>
    <dbReference type="NCBI Taxonomy" id="2762277"/>
    <lineage>
        <taxon>Bacteria</taxon>
        <taxon>Pseudomonadati</taxon>
        <taxon>Pseudomonadota</taxon>
        <taxon>Alphaproteobacteria</taxon>
        <taxon>Acetobacterales</taxon>
        <taxon>Acetobacteraceae</taxon>
        <taxon>Entomobacter</taxon>
    </lineage>
</organism>